<dbReference type="PANTHER" id="PTHR36839:SF1">
    <property type="entry name" value="METALLO-BETA-LACTAMASE FAMILY PROTEIN (AFU_ORTHOLOGUE AFUA_5G12770)"/>
    <property type="match status" value="1"/>
</dbReference>
<name>A0ABM8GA43_9MICO</name>
<proteinExistence type="predicted"/>
<evidence type="ECO:0000313" key="2">
    <source>
        <dbReference type="Proteomes" id="UP001321498"/>
    </source>
</evidence>
<dbReference type="RefSeq" id="WP_286278455.1">
    <property type="nucleotide sequence ID" value="NZ_AP027731.1"/>
</dbReference>
<sequence>MAVSTTAWICRTCGNRYPPAAVPPSACVICAEERQYVPATGQEWTNLAALAAEGHTATWTELEPGLSELAVRPSLGIGHRGLLVTTPRGGILWDPPGYLDDESVEYVRERGGLLGIARSHPHLCGVQDEWSARFPGPTDAGRPCGCRVGTPAGCSAPTMPSPGGTTAWSSRPVSPWCGRAATSPAAPCCTWPTRRRGAAPSWSVTR</sequence>
<dbReference type="InterPro" id="IPR036866">
    <property type="entry name" value="RibonucZ/Hydroxyglut_hydro"/>
</dbReference>
<dbReference type="PANTHER" id="PTHR36839">
    <property type="entry name" value="METALLO-BETA-LACTAMASE FAMILY PROTEIN (AFU_ORTHOLOGUE AFUA_5G12770)"/>
    <property type="match status" value="1"/>
</dbReference>
<evidence type="ECO:0000313" key="1">
    <source>
        <dbReference type="EMBL" id="BDZ45063.1"/>
    </source>
</evidence>
<protein>
    <recommendedName>
        <fullName evidence="3">Hydrolase</fullName>
    </recommendedName>
</protein>
<reference evidence="2" key="1">
    <citation type="journal article" date="2019" name="Int. J. Syst. Evol. Microbiol.">
        <title>The Global Catalogue of Microorganisms (GCM) 10K type strain sequencing project: providing services to taxonomists for standard genome sequencing and annotation.</title>
        <authorList>
            <consortium name="The Broad Institute Genomics Platform"/>
            <consortium name="The Broad Institute Genome Sequencing Center for Infectious Disease"/>
            <person name="Wu L."/>
            <person name="Ma J."/>
        </authorList>
    </citation>
    <scope>NUCLEOTIDE SEQUENCE [LARGE SCALE GENOMIC DNA]</scope>
    <source>
        <strain evidence="2">NBRC 108725</strain>
    </source>
</reference>
<organism evidence="1 2">
    <name type="scientific">Naasia aerilata</name>
    <dbReference type="NCBI Taxonomy" id="1162966"/>
    <lineage>
        <taxon>Bacteria</taxon>
        <taxon>Bacillati</taxon>
        <taxon>Actinomycetota</taxon>
        <taxon>Actinomycetes</taxon>
        <taxon>Micrococcales</taxon>
        <taxon>Microbacteriaceae</taxon>
        <taxon>Naasia</taxon>
    </lineage>
</organism>
<keyword evidence="2" id="KW-1185">Reference proteome</keyword>
<evidence type="ECO:0008006" key="3">
    <source>
        <dbReference type="Google" id="ProtNLM"/>
    </source>
</evidence>
<gene>
    <name evidence="1" type="ORF">GCM10025866_09720</name>
</gene>
<accession>A0ABM8GA43</accession>
<dbReference type="SUPFAM" id="SSF56281">
    <property type="entry name" value="Metallo-hydrolase/oxidoreductase"/>
    <property type="match status" value="1"/>
</dbReference>
<dbReference type="EMBL" id="AP027731">
    <property type="protein sequence ID" value="BDZ45063.1"/>
    <property type="molecule type" value="Genomic_DNA"/>
</dbReference>
<dbReference type="Proteomes" id="UP001321498">
    <property type="component" value="Chromosome"/>
</dbReference>